<dbReference type="SUPFAM" id="SSF116734">
    <property type="entry name" value="DNA methylase specificity domain"/>
    <property type="match status" value="2"/>
</dbReference>
<sequence>MSKAKKKQKTMEELLEEALVPEEEQPYKVPENWVWVRLGSISEIIRGVSYKKHQVTTDLNDSNAFIIRGGNIQDGKIVNQKDNVYVPKELVRNEQFIRKGDVVIVSSTGSSKVIGKPGIIKEDDEDTSFGAFITMIRPNEGIHYSYFGMYFLSHLYREKIVSLAKGSNINNIKKEHLTQLTMPVPNVNEQIRIADKAGRLLYKIDEAKRFIEEAKETFELRRAAILDKAFRGELTEEWRKENPEVRLPRISDSALAEAPYDIPSEWKWVRLGDVCSLLSGKGFKKAEYTDEGVKLLKIQNVSYRKIDWSDVSCLPDHYLETEAKLVLHPQDILIALNRPITNNKLKVGMLKDEDTPAILYQRVGCLRPVSEELDPSFLYLLFTSGYFLNEIQKRLLGSDQPYINMPQLKEIPIPLVSYPEQKAIVESVHTFLKKEQKALGRVESSIDFESLQSSILSQAFRGELGTNEPAEESAIELLKKVLQNR</sequence>
<accession>A0ABW4KLC4</accession>
<keyword evidence="6" id="KW-0255">Endonuclease</keyword>
<evidence type="ECO:0000313" key="6">
    <source>
        <dbReference type="EMBL" id="MFD1708800.1"/>
    </source>
</evidence>
<evidence type="ECO:0000256" key="3">
    <source>
        <dbReference type="ARBA" id="ARBA00023125"/>
    </source>
</evidence>
<keyword evidence="7" id="KW-1185">Reference proteome</keyword>
<dbReference type="PANTHER" id="PTHR43140">
    <property type="entry name" value="TYPE-1 RESTRICTION ENZYME ECOKI SPECIFICITY PROTEIN"/>
    <property type="match status" value="1"/>
</dbReference>
<evidence type="ECO:0000256" key="1">
    <source>
        <dbReference type="ARBA" id="ARBA00010923"/>
    </source>
</evidence>
<evidence type="ECO:0000259" key="5">
    <source>
        <dbReference type="Pfam" id="PF01420"/>
    </source>
</evidence>
<dbReference type="InterPro" id="IPR044946">
    <property type="entry name" value="Restrct_endonuc_typeI_TRD_sf"/>
</dbReference>
<dbReference type="InterPro" id="IPR000055">
    <property type="entry name" value="Restrct_endonuc_typeI_TRD"/>
</dbReference>
<dbReference type="GO" id="GO:0004519">
    <property type="term" value="F:endonuclease activity"/>
    <property type="evidence" value="ECO:0007669"/>
    <property type="project" value="UniProtKB-KW"/>
</dbReference>
<keyword evidence="6" id="KW-0378">Hydrolase</keyword>
<keyword evidence="3" id="KW-0238">DNA-binding</keyword>
<name>A0ABW4KLC4_9BACI</name>
<dbReference type="CDD" id="cd17259">
    <property type="entry name" value="RMtype1_S_StySKI-TRD2-CR2_like"/>
    <property type="match status" value="1"/>
</dbReference>
<dbReference type="GO" id="GO:0016787">
    <property type="term" value="F:hydrolase activity"/>
    <property type="evidence" value="ECO:0007669"/>
    <property type="project" value="UniProtKB-KW"/>
</dbReference>
<evidence type="ECO:0000313" key="7">
    <source>
        <dbReference type="Proteomes" id="UP001597301"/>
    </source>
</evidence>
<dbReference type="RefSeq" id="WP_380776590.1">
    <property type="nucleotide sequence ID" value="NZ_JBHUEO010000121.1"/>
</dbReference>
<dbReference type="Pfam" id="PF01420">
    <property type="entry name" value="Methylase_S"/>
    <property type="match status" value="2"/>
</dbReference>
<comment type="subunit">
    <text evidence="4">The methyltransferase is composed of M and S polypeptides.</text>
</comment>
<evidence type="ECO:0000256" key="2">
    <source>
        <dbReference type="ARBA" id="ARBA00022747"/>
    </source>
</evidence>
<keyword evidence="6" id="KW-0540">Nuclease</keyword>
<dbReference type="InterPro" id="IPR051212">
    <property type="entry name" value="Type-I_RE_S_subunit"/>
</dbReference>
<feature type="domain" description="Type I restriction modification DNA specificity" evidence="5">
    <location>
        <begin position="263"/>
        <end position="433"/>
    </location>
</feature>
<gene>
    <name evidence="6" type="ORF">ACFSCZ_19170</name>
</gene>
<proteinExistence type="inferred from homology"/>
<comment type="caution">
    <text evidence="6">The sequence shown here is derived from an EMBL/GenBank/DDBJ whole genome shotgun (WGS) entry which is preliminary data.</text>
</comment>
<evidence type="ECO:0000256" key="4">
    <source>
        <dbReference type="ARBA" id="ARBA00038652"/>
    </source>
</evidence>
<dbReference type="Gene3D" id="3.90.220.20">
    <property type="entry name" value="DNA methylase specificity domains"/>
    <property type="match status" value="2"/>
</dbReference>
<comment type="similarity">
    <text evidence="1">Belongs to the type-I restriction system S methylase family.</text>
</comment>
<reference evidence="7" key="1">
    <citation type="journal article" date="2019" name="Int. J. Syst. Evol. Microbiol.">
        <title>The Global Catalogue of Microorganisms (GCM) 10K type strain sequencing project: providing services to taxonomists for standard genome sequencing and annotation.</title>
        <authorList>
            <consortium name="The Broad Institute Genomics Platform"/>
            <consortium name="The Broad Institute Genome Sequencing Center for Infectious Disease"/>
            <person name="Wu L."/>
            <person name="Ma J."/>
        </authorList>
    </citation>
    <scope>NUCLEOTIDE SEQUENCE [LARGE SCALE GENOMIC DNA]</scope>
    <source>
        <strain evidence="7">CGMCC 1.12295</strain>
    </source>
</reference>
<dbReference type="EMBL" id="JBHUEO010000121">
    <property type="protein sequence ID" value="MFD1708800.1"/>
    <property type="molecule type" value="Genomic_DNA"/>
</dbReference>
<dbReference type="PANTHER" id="PTHR43140:SF1">
    <property type="entry name" value="TYPE I RESTRICTION ENZYME ECOKI SPECIFICITY SUBUNIT"/>
    <property type="match status" value="1"/>
</dbReference>
<keyword evidence="2" id="KW-0680">Restriction system</keyword>
<organism evidence="6 7">
    <name type="scientific">Siminovitchia sediminis</name>
    <dbReference type="NCBI Taxonomy" id="1274353"/>
    <lineage>
        <taxon>Bacteria</taxon>
        <taxon>Bacillati</taxon>
        <taxon>Bacillota</taxon>
        <taxon>Bacilli</taxon>
        <taxon>Bacillales</taxon>
        <taxon>Bacillaceae</taxon>
        <taxon>Siminovitchia</taxon>
    </lineage>
</organism>
<feature type="domain" description="Type I restriction modification DNA specificity" evidence="5">
    <location>
        <begin position="30"/>
        <end position="202"/>
    </location>
</feature>
<dbReference type="EC" id="3.1.21.-" evidence="6"/>
<dbReference type="CDD" id="cd17252">
    <property type="entry name" value="RMtype1_S_EcoKI-TRD1-CR1_like"/>
    <property type="match status" value="1"/>
</dbReference>
<dbReference type="Proteomes" id="UP001597301">
    <property type="component" value="Unassembled WGS sequence"/>
</dbReference>
<protein>
    <submittedName>
        <fullName evidence="6">Restriction endonuclease subunit S</fullName>
        <ecNumber evidence="6">3.1.21.-</ecNumber>
    </submittedName>
</protein>